<protein>
    <submittedName>
        <fullName evidence="1">MIP22362p</fullName>
    </submittedName>
</protein>
<name>D6W4P4_DROME</name>
<dbReference type="EMBL" id="BT124944">
    <property type="protein sequence ID" value="ADI32782.1"/>
    <property type="molecule type" value="mRNA"/>
</dbReference>
<proteinExistence type="evidence at transcript level"/>
<sequence>SFSGRFCIWQANCRLSSILIRIGCALCRTADENENGMCFHSTVQPMSRRKRQLPVGNWAPFYCPADNNGYCNVHASSAHLPTDTPTAA</sequence>
<organism evidence="1">
    <name type="scientific">Drosophila melanogaster</name>
    <name type="common">Fruit fly</name>
    <dbReference type="NCBI Taxonomy" id="7227"/>
    <lineage>
        <taxon>Eukaryota</taxon>
        <taxon>Metazoa</taxon>
        <taxon>Ecdysozoa</taxon>
        <taxon>Arthropoda</taxon>
        <taxon>Hexapoda</taxon>
        <taxon>Insecta</taxon>
        <taxon>Pterygota</taxon>
        <taxon>Neoptera</taxon>
        <taxon>Endopterygota</taxon>
        <taxon>Diptera</taxon>
        <taxon>Brachycera</taxon>
        <taxon>Muscomorpha</taxon>
        <taxon>Ephydroidea</taxon>
        <taxon>Drosophilidae</taxon>
        <taxon>Drosophila</taxon>
        <taxon>Sophophora</taxon>
    </lineage>
</organism>
<evidence type="ECO:0000313" key="1">
    <source>
        <dbReference type="EMBL" id="ADI32782.1"/>
    </source>
</evidence>
<feature type="non-terminal residue" evidence="1">
    <location>
        <position position="1"/>
    </location>
</feature>
<dbReference type="AlphaFoldDB" id="D6W4P4"/>
<accession>D6W4P4</accession>
<reference evidence="1" key="1">
    <citation type="submission" date="2010-06" db="EMBL/GenBank/DDBJ databases">
        <authorList>
            <person name="Carlson J."/>
            <person name="Booth B."/>
            <person name="Frise E."/>
            <person name="Sandler J."/>
            <person name="Wan K."/>
            <person name="Yu C."/>
            <person name="Celniker S."/>
        </authorList>
    </citation>
    <scope>NUCLEOTIDE SEQUENCE</scope>
</reference>